<comment type="caution">
    <text evidence="2">The sequence shown here is derived from an EMBL/GenBank/DDBJ whole genome shotgun (WGS) entry which is preliminary data.</text>
</comment>
<evidence type="ECO:0000313" key="2">
    <source>
        <dbReference type="EMBL" id="KAG2435184.1"/>
    </source>
</evidence>
<name>A0A835T7G0_CHLIN</name>
<dbReference type="OrthoDB" id="547877at2759"/>
<feature type="compositionally biased region" description="Low complexity" evidence="1">
    <location>
        <begin position="366"/>
        <end position="392"/>
    </location>
</feature>
<keyword evidence="3" id="KW-1185">Reference proteome</keyword>
<accession>A0A835T7G0</accession>
<proteinExistence type="predicted"/>
<dbReference type="Gene3D" id="3.40.50.1820">
    <property type="entry name" value="alpha/beta hydrolase"/>
    <property type="match status" value="1"/>
</dbReference>
<dbReference type="InterPro" id="IPR029058">
    <property type="entry name" value="AB_hydrolase_fold"/>
</dbReference>
<dbReference type="Proteomes" id="UP000650467">
    <property type="component" value="Unassembled WGS sequence"/>
</dbReference>
<dbReference type="AlphaFoldDB" id="A0A835T7G0"/>
<organism evidence="2 3">
    <name type="scientific">Chlamydomonas incerta</name>
    <dbReference type="NCBI Taxonomy" id="51695"/>
    <lineage>
        <taxon>Eukaryota</taxon>
        <taxon>Viridiplantae</taxon>
        <taxon>Chlorophyta</taxon>
        <taxon>core chlorophytes</taxon>
        <taxon>Chlorophyceae</taxon>
        <taxon>CS clade</taxon>
        <taxon>Chlamydomonadales</taxon>
        <taxon>Chlamydomonadaceae</taxon>
        <taxon>Chlamydomonas</taxon>
    </lineage>
</organism>
<evidence type="ECO:0000256" key="1">
    <source>
        <dbReference type="SAM" id="MobiDB-lite"/>
    </source>
</evidence>
<dbReference type="SUPFAM" id="SSF53474">
    <property type="entry name" value="alpha/beta-Hydrolases"/>
    <property type="match status" value="1"/>
</dbReference>
<reference evidence="2" key="1">
    <citation type="journal article" date="2020" name="bioRxiv">
        <title>Comparative genomics of Chlamydomonas.</title>
        <authorList>
            <person name="Craig R.J."/>
            <person name="Hasan A.R."/>
            <person name="Ness R.W."/>
            <person name="Keightley P.D."/>
        </authorList>
    </citation>
    <scope>NUCLEOTIDE SEQUENCE</scope>
    <source>
        <strain evidence="2">SAG 7.73</strain>
    </source>
</reference>
<protein>
    <submittedName>
        <fullName evidence="2">Uncharacterized protein</fullName>
    </submittedName>
</protein>
<feature type="region of interest" description="Disordered" evidence="1">
    <location>
        <begin position="366"/>
        <end position="426"/>
    </location>
</feature>
<feature type="region of interest" description="Disordered" evidence="1">
    <location>
        <begin position="302"/>
        <end position="334"/>
    </location>
</feature>
<sequence>MVRFHWHVEDGLAASVQPGQLTYMRDAGVLQAMVEIELGAQGGIMDACLHIPPNYTTDGGVKELGVVIAHGDDVSDWRGRLIMDLAIHLARAGFFVMRFIAPHPSTPEPRRVALFEKAVDVAATCPYARAVNRWVLAGLGSGARVAALAAARLRSVVAGYVFLSYPLREPMLALDAAGQPLSAADSSGPLLGLGAPSLFICGAADPLISEHGLAELVGAGRLGSRDVRMLLLPETDHHFRLLSGKGPMPGTIRLVLHGVLEFLNAAAVQRLDLCKLPHLPTHAPLPGTEMVGMWDGGPDAAVAAGRPPLPRPACFRPLPGSQPQPLSAEAAAAAEHEYGTSTAAQMQAHLAVQIQAQQAQQVLQHQQQAAMHQQRMAAAAAAGMHHAPTPAHQQHHGSAGAGQYRRSDAAEAGPGSAGPKAGRGMPASVVNPQMAALTQALADPATAAQIAAVLMRNTQMAGLGLPEEGAKGLAAGVPGMPGQAPLSAAGATGVLGGQGEAQQQQHEMYGEAADMHMADAPVDGV</sequence>
<dbReference type="EMBL" id="JAEHOC010000015">
    <property type="protein sequence ID" value="KAG2435184.1"/>
    <property type="molecule type" value="Genomic_DNA"/>
</dbReference>
<evidence type="ECO:0000313" key="3">
    <source>
        <dbReference type="Proteomes" id="UP000650467"/>
    </source>
</evidence>
<gene>
    <name evidence="2" type="ORF">HXX76_007267</name>
</gene>